<evidence type="ECO:0000256" key="2">
    <source>
        <dbReference type="ARBA" id="ARBA00022723"/>
    </source>
</evidence>
<keyword evidence="3" id="KW-0238">DNA-binding</keyword>
<gene>
    <name evidence="5" type="ORF">GGP41_002175</name>
</gene>
<dbReference type="GO" id="GO:0005634">
    <property type="term" value="C:nucleus"/>
    <property type="evidence" value="ECO:0007669"/>
    <property type="project" value="UniProtKB-SubCell"/>
</dbReference>
<dbReference type="InterPro" id="IPR050987">
    <property type="entry name" value="AtrR-like"/>
</dbReference>
<dbReference type="Proteomes" id="UP000624244">
    <property type="component" value="Unassembled WGS sequence"/>
</dbReference>
<organism evidence="5 6">
    <name type="scientific">Cochliobolus sativus</name>
    <name type="common">Common root rot and spot blotch fungus</name>
    <name type="synonym">Bipolaris sorokiniana</name>
    <dbReference type="NCBI Taxonomy" id="45130"/>
    <lineage>
        <taxon>Eukaryota</taxon>
        <taxon>Fungi</taxon>
        <taxon>Dikarya</taxon>
        <taxon>Ascomycota</taxon>
        <taxon>Pezizomycotina</taxon>
        <taxon>Dothideomycetes</taxon>
        <taxon>Pleosporomycetidae</taxon>
        <taxon>Pleosporales</taxon>
        <taxon>Pleosporineae</taxon>
        <taxon>Pleosporaceae</taxon>
        <taxon>Bipolaris</taxon>
    </lineage>
</organism>
<evidence type="ECO:0000256" key="3">
    <source>
        <dbReference type="ARBA" id="ARBA00023125"/>
    </source>
</evidence>
<dbReference type="PANTHER" id="PTHR46910">
    <property type="entry name" value="TRANSCRIPTION FACTOR PDR1"/>
    <property type="match status" value="1"/>
</dbReference>
<dbReference type="AlphaFoldDB" id="A0A8H6DZE3"/>
<keyword evidence="2" id="KW-0479">Metal-binding</keyword>
<accession>A0A8H6DZE3</accession>
<keyword evidence="4" id="KW-0539">Nucleus</keyword>
<evidence type="ECO:0008006" key="7">
    <source>
        <dbReference type="Google" id="ProtNLM"/>
    </source>
</evidence>
<evidence type="ECO:0000313" key="6">
    <source>
        <dbReference type="Proteomes" id="UP000624244"/>
    </source>
</evidence>
<dbReference type="EMBL" id="WNKQ01000002">
    <property type="protein sequence ID" value="KAF5853619.1"/>
    <property type="molecule type" value="Genomic_DNA"/>
</dbReference>
<dbReference type="GO" id="GO:0003700">
    <property type="term" value="F:DNA-binding transcription factor activity"/>
    <property type="evidence" value="ECO:0007669"/>
    <property type="project" value="InterPro"/>
</dbReference>
<protein>
    <recommendedName>
        <fullName evidence="7">Transcription factor domain-containing protein</fullName>
    </recommendedName>
</protein>
<evidence type="ECO:0000313" key="5">
    <source>
        <dbReference type="EMBL" id="KAF5853619.1"/>
    </source>
</evidence>
<comment type="caution">
    <text evidence="5">The sequence shown here is derived from an EMBL/GenBank/DDBJ whole genome shotgun (WGS) entry which is preliminary data.</text>
</comment>
<dbReference type="PANTHER" id="PTHR46910:SF3">
    <property type="entry name" value="HALOTOLERANCE PROTEIN 9-RELATED"/>
    <property type="match status" value="1"/>
</dbReference>
<evidence type="ECO:0000256" key="4">
    <source>
        <dbReference type="ARBA" id="ARBA00023242"/>
    </source>
</evidence>
<sequence length="540" mass="60191">MPLAKVYAAALYIRALDFHKHSILEFVIFGKRLFLAIWAKLSPSSLTTRLELILGLSESSGAVGEHVVTANAEKWHKASISCQYAESKRSTRNTAPISEADTTIRQIITPDVSTSSSPQDLENTDLFSDNFTNILTPDFYCDELVHVSVSDDPMDLFHWNQLGEGFDGPIPGQIPGPSSCCEQLENARNYDNTSSTGLDSDYYSQDDTQYYYSMNDLSRDQTLSTSITDTEESPHHDHVRSSLHSWLLTSMGNFNSEKNRHVVEVSQKLLTANSSMTEYCSAREMDMVAALTDVRSERSFNKEFFHKRINACFTELHEIEMCLDSKAIEALVEQIISNPFVSSPTSIALFFSLLAIGSRRLDLSHGNGTIKGATIGYFRIALRLRPYLYDEVNLLKSQTYFSYAVGASSTSSLMADTTSCLQILRLHSSSAVNKLTSDCLEQTNIKRAFWAIYSMEKPYSLQEGLLPLIPGEYADHKISPTQTSSDRGTDWLSVNVRFARVFYGNSTANDMTAETAQSVVEEVTAKKALPPHYVGLKTVS</sequence>
<proteinExistence type="predicted"/>
<dbReference type="GO" id="GO:0003677">
    <property type="term" value="F:DNA binding"/>
    <property type="evidence" value="ECO:0007669"/>
    <property type="project" value="UniProtKB-KW"/>
</dbReference>
<comment type="subcellular location">
    <subcellularLocation>
        <location evidence="1">Nucleus</location>
    </subcellularLocation>
</comment>
<evidence type="ECO:0000256" key="1">
    <source>
        <dbReference type="ARBA" id="ARBA00004123"/>
    </source>
</evidence>
<reference evidence="5" key="1">
    <citation type="submission" date="2019-11" db="EMBL/GenBank/DDBJ databases">
        <title>Bipolaris sorokiniana Genome sequencing.</title>
        <authorList>
            <person name="Wang H."/>
        </authorList>
    </citation>
    <scope>NUCLEOTIDE SEQUENCE</scope>
</reference>
<dbReference type="CDD" id="cd12148">
    <property type="entry name" value="fungal_TF_MHR"/>
    <property type="match status" value="1"/>
</dbReference>
<dbReference type="GO" id="GO:0046872">
    <property type="term" value="F:metal ion binding"/>
    <property type="evidence" value="ECO:0007669"/>
    <property type="project" value="UniProtKB-KW"/>
</dbReference>
<name>A0A8H6DZE3_COCSA</name>